<keyword evidence="3" id="KW-1185">Reference proteome</keyword>
<gene>
    <name evidence="2" type="ORF">TWF506_003050</name>
</gene>
<reference evidence="2 3" key="1">
    <citation type="submission" date="2019-10" db="EMBL/GenBank/DDBJ databases">
        <authorList>
            <person name="Palmer J.M."/>
        </authorList>
    </citation>
    <scope>NUCLEOTIDE SEQUENCE [LARGE SCALE GENOMIC DNA]</scope>
    <source>
        <strain evidence="2 3">TWF506</strain>
    </source>
</reference>
<evidence type="ECO:0000313" key="3">
    <source>
        <dbReference type="Proteomes" id="UP001307849"/>
    </source>
</evidence>
<accession>A0AAN8RRC0</accession>
<dbReference type="AlphaFoldDB" id="A0AAN8RRC0"/>
<proteinExistence type="predicted"/>
<dbReference type="EMBL" id="JAVHJM010000011">
    <property type="protein sequence ID" value="KAK6502467.1"/>
    <property type="molecule type" value="Genomic_DNA"/>
</dbReference>
<feature type="region of interest" description="Disordered" evidence="1">
    <location>
        <begin position="241"/>
        <end position="273"/>
    </location>
</feature>
<evidence type="ECO:0000313" key="2">
    <source>
        <dbReference type="EMBL" id="KAK6502467.1"/>
    </source>
</evidence>
<sequence length="273" mass="30073">MPWILKPYGKFQVSWNSILPESLVAFDVPMLLMHLETATTAEFSPYEPILAPTAPISAAQSFGIGYRSHILNGMLRDPSHDIGIKIPEPSAAHAESVEVLFQLPPLEDLLKIPTAPVDTSMRLDSGVAHAVNDIMSLQSVLNPNNCLSYAHNAHDGTVVGFWFSVFVEFCIIEVLENSDLKTVPDFKIKKPAANESAFATTGSNTKGDTLDVIRVVGTERGMKSAIDEVLDLTKVKKNKRKRSIATNLTPGSRAGNLPRETRLLKRRKRTDLR</sequence>
<organism evidence="2 3">
    <name type="scientific">Arthrobotrys conoides</name>
    <dbReference type="NCBI Taxonomy" id="74498"/>
    <lineage>
        <taxon>Eukaryota</taxon>
        <taxon>Fungi</taxon>
        <taxon>Dikarya</taxon>
        <taxon>Ascomycota</taxon>
        <taxon>Pezizomycotina</taxon>
        <taxon>Orbiliomycetes</taxon>
        <taxon>Orbiliales</taxon>
        <taxon>Orbiliaceae</taxon>
        <taxon>Arthrobotrys</taxon>
    </lineage>
</organism>
<dbReference type="Proteomes" id="UP001307849">
    <property type="component" value="Unassembled WGS sequence"/>
</dbReference>
<evidence type="ECO:0000256" key="1">
    <source>
        <dbReference type="SAM" id="MobiDB-lite"/>
    </source>
</evidence>
<name>A0AAN8RRC0_9PEZI</name>
<comment type="caution">
    <text evidence="2">The sequence shown here is derived from an EMBL/GenBank/DDBJ whole genome shotgun (WGS) entry which is preliminary data.</text>
</comment>
<protein>
    <submittedName>
        <fullName evidence="2">Uncharacterized protein</fullName>
    </submittedName>
</protein>
<feature type="compositionally biased region" description="Basic residues" evidence="1">
    <location>
        <begin position="264"/>
        <end position="273"/>
    </location>
</feature>